<dbReference type="AlphaFoldDB" id="V5GGC4"/>
<reference evidence="3" key="1">
    <citation type="journal article" date="2015" name="Sci. Rep.">
        <title>Tissue- and time-dependent transcription in Ixodes ricinus salivary glands and midguts when blood feeding on the vertebrate host.</title>
        <authorList>
            <person name="Kotsyfakis M."/>
            <person name="Schwarz A."/>
            <person name="Erhart J."/>
            <person name="Ribeiro J.M."/>
        </authorList>
    </citation>
    <scope>NUCLEOTIDE SEQUENCE</scope>
    <source>
        <tissue evidence="3">Salivary gland and midgut</tissue>
    </source>
</reference>
<feature type="compositionally biased region" description="Polar residues" evidence="1">
    <location>
        <begin position="239"/>
        <end position="249"/>
    </location>
</feature>
<accession>V5GGC4</accession>
<feature type="signal peptide" evidence="2">
    <location>
        <begin position="1"/>
        <end position="20"/>
    </location>
</feature>
<feature type="compositionally biased region" description="Polar residues" evidence="1">
    <location>
        <begin position="181"/>
        <end position="192"/>
    </location>
</feature>
<evidence type="ECO:0000256" key="2">
    <source>
        <dbReference type="SAM" id="SignalP"/>
    </source>
</evidence>
<feature type="region of interest" description="Disordered" evidence="1">
    <location>
        <begin position="177"/>
        <end position="249"/>
    </location>
</feature>
<protein>
    <recommendedName>
        <fullName evidence="4">Basic tail protein</fullName>
    </recommendedName>
</protein>
<feature type="chain" id="PRO_5004737167" description="Basic tail protein" evidence="2">
    <location>
        <begin position="21"/>
        <end position="249"/>
    </location>
</feature>
<name>V5GGC4_IXORI</name>
<evidence type="ECO:0000256" key="1">
    <source>
        <dbReference type="SAM" id="MobiDB-lite"/>
    </source>
</evidence>
<keyword evidence="2" id="KW-0732">Signal</keyword>
<evidence type="ECO:0008006" key="4">
    <source>
        <dbReference type="Google" id="ProtNLM"/>
    </source>
</evidence>
<sequence length="249" mass="28141">MMTRAFFYLIIGLFDHITCTYYDPNACHPNDVYPNPGFTPSCQYQCISGGVVLLRPYADGTYCFVKYSGGDEAVSYLGYCERGVCLPANIEPSGKLPHQWDGTYHVCDDKKSVYQPVRNCTYICEKQKKPYLPRQYYYGIYTDTKCMLQDGKVGHCRSGFCYGMEYFQSTVKPQKPVVSQKPATPQKPSIPQGTVKPQRPVIPQSPIVPQRPQMPQVPQIPQIPQMPNLPQIPVKPQRTVKSTPSKNVP</sequence>
<feature type="compositionally biased region" description="Low complexity" evidence="1">
    <location>
        <begin position="207"/>
        <end position="232"/>
    </location>
</feature>
<evidence type="ECO:0000313" key="3">
    <source>
        <dbReference type="EMBL" id="JAB69275.1"/>
    </source>
</evidence>
<proteinExistence type="evidence at transcript level"/>
<organism evidence="3">
    <name type="scientific">Ixodes ricinus</name>
    <name type="common">Common tick</name>
    <name type="synonym">Acarus ricinus</name>
    <dbReference type="NCBI Taxonomy" id="34613"/>
    <lineage>
        <taxon>Eukaryota</taxon>
        <taxon>Metazoa</taxon>
        <taxon>Ecdysozoa</taxon>
        <taxon>Arthropoda</taxon>
        <taxon>Chelicerata</taxon>
        <taxon>Arachnida</taxon>
        <taxon>Acari</taxon>
        <taxon>Parasitiformes</taxon>
        <taxon>Ixodida</taxon>
        <taxon>Ixodoidea</taxon>
        <taxon>Ixodidae</taxon>
        <taxon>Ixodinae</taxon>
        <taxon>Ixodes</taxon>
    </lineage>
</organism>
<dbReference type="EMBL" id="GANP01015193">
    <property type="protein sequence ID" value="JAB69275.1"/>
    <property type="molecule type" value="mRNA"/>
</dbReference>